<evidence type="ECO:0000256" key="2">
    <source>
        <dbReference type="ARBA" id="ARBA00023125"/>
    </source>
</evidence>
<dbReference type="PANTHER" id="PTHR33154">
    <property type="entry name" value="TRANSCRIPTIONAL REGULATOR, ARSR FAMILY"/>
    <property type="match status" value="1"/>
</dbReference>
<dbReference type="Gene3D" id="1.10.10.10">
    <property type="entry name" value="Winged helix-like DNA-binding domain superfamily/Winged helix DNA-binding domain"/>
    <property type="match status" value="1"/>
</dbReference>
<dbReference type="CDD" id="cd00090">
    <property type="entry name" value="HTH_ARSR"/>
    <property type="match status" value="1"/>
</dbReference>
<dbReference type="PRINTS" id="PR00778">
    <property type="entry name" value="HTHARSR"/>
</dbReference>
<dbReference type="GO" id="GO:0003700">
    <property type="term" value="F:DNA-binding transcription factor activity"/>
    <property type="evidence" value="ECO:0007669"/>
    <property type="project" value="InterPro"/>
</dbReference>
<evidence type="ECO:0000256" key="3">
    <source>
        <dbReference type="ARBA" id="ARBA00023163"/>
    </source>
</evidence>
<comment type="caution">
    <text evidence="5">The sequence shown here is derived from an EMBL/GenBank/DDBJ whole genome shotgun (WGS) entry which is preliminary data.</text>
</comment>
<dbReference type="FunFam" id="1.10.10.10:FF:000316">
    <property type="entry name" value="Transcriptional regulator, ArsR"/>
    <property type="match status" value="1"/>
</dbReference>
<evidence type="ECO:0000256" key="1">
    <source>
        <dbReference type="ARBA" id="ARBA00023015"/>
    </source>
</evidence>
<dbReference type="eggNOG" id="COG0640">
    <property type="taxonomic scope" value="Bacteria"/>
</dbReference>
<reference evidence="5 6" key="1">
    <citation type="submission" date="2014-06" db="EMBL/GenBank/DDBJ databases">
        <title>Draft genome sequence of Bacillus gaemokensis JCM 15801 (MCCC 1A00707).</title>
        <authorList>
            <person name="Lai Q."/>
            <person name="Liu Y."/>
            <person name="Shao Z."/>
        </authorList>
    </citation>
    <scope>NUCLEOTIDE SEQUENCE [LARGE SCALE GENOMIC DNA]</scope>
    <source>
        <strain evidence="5 6">JCM 15801</strain>
    </source>
</reference>
<proteinExistence type="predicted"/>
<dbReference type="InterPro" id="IPR001845">
    <property type="entry name" value="HTH_ArsR_DNA-bd_dom"/>
</dbReference>
<dbReference type="InterPro" id="IPR051081">
    <property type="entry name" value="HTH_MetalResp_TranReg"/>
</dbReference>
<dbReference type="Pfam" id="PF01022">
    <property type="entry name" value="HTH_5"/>
    <property type="match status" value="1"/>
</dbReference>
<keyword evidence="3" id="KW-0804">Transcription</keyword>
<evidence type="ECO:0000313" key="6">
    <source>
        <dbReference type="Proteomes" id="UP000027778"/>
    </source>
</evidence>
<protein>
    <submittedName>
        <fullName evidence="5">ArsR family transcriptional regulator</fullName>
    </submittedName>
</protein>
<dbReference type="RefSeq" id="WP_033674816.1">
    <property type="nucleotide sequence ID" value="NZ_JOTM01000009.1"/>
</dbReference>
<evidence type="ECO:0000313" key="5">
    <source>
        <dbReference type="EMBL" id="KEK24187.1"/>
    </source>
</evidence>
<feature type="domain" description="HTH arsR-type" evidence="4">
    <location>
        <begin position="6"/>
        <end position="99"/>
    </location>
</feature>
<dbReference type="SUPFAM" id="SSF46785">
    <property type="entry name" value="Winged helix' DNA-binding domain"/>
    <property type="match status" value="1"/>
</dbReference>
<dbReference type="InterPro" id="IPR036390">
    <property type="entry name" value="WH_DNA-bd_sf"/>
</dbReference>
<keyword evidence="6" id="KW-1185">Reference proteome</keyword>
<keyword evidence="1" id="KW-0805">Transcription regulation</keyword>
<dbReference type="PANTHER" id="PTHR33154:SF12">
    <property type="entry name" value="TRANSCRIPTIONAL REGULATORY PROTEIN"/>
    <property type="match status" value="1"/>
</dbReference>
<dbReference type="InterPro" id="IPR036388">
    <property type="entry name" value="WH-like_DNA-bd_sf"/>
</dbReference>
<gene>
    <name evidence="5" type="ORF">BAGA_29500</name>
</gene>
<dbReference type="SMART" id="SM00418">
    <property type="entry name" value="HTH_ARSR"/>
    <property type="match status" value="1"/>
</dbReference>
<dbReference type="AlphaFoldDB" id="A0A073KCJ3"/>
<accession>A0A073KCJ3</accession>
<dbReference type="Proteomes" id="UP000027778">
    <property type="component" value="Unassembled WGS sequence"/>
</dbReference>
<dbReference type="PROSITE" id="PS50987">
    <property type="entry name" value="HTH_ARSR_2"/>
    <property type="match status" value="1"/>
</dbReference>
<dbReference type="EMBL" id="JOTM01000009">
    <property type="protein sequence ID" value="KEK24187.1"/>
    <property type="molecule type" value="Genomic_DNA"/>
</dbReference>
<keyword evidence="2" id="KW-0238">DNA-binding</keyword>
<name>A0A073KCJ3_9BACI</name>
<dbReference type="InterPro" id="IPR011991">
    <property type="entry name" value="ArsR-like_HTH"/>
</dbReference>
<sequence length="102" mass="11726">MRTLYHPNREEIQFSSVLYALSDQIRLQIVNMLIEQNEQSCGALNIPIAKSTLSHHFKVLRESGVMHTRIEGTQRFVSIRTEDLNARFPGLLNTVLQATEPY</sequence>
<dbReference type="OrthoDB" id="9798835at2"/>
<organism evidence="5 6">
    <name type="scientific">Bacillus gaemokensis</name>
    <dbReference type="NCBI Taxonomy" id="574375"/>
    <lineage>
        <taxon>Bacteria</taxon>
        <taxon>Bacillati</taxon>
        <taxon>Bacillota</taxon>
        <taxon>Bacilli</taxon>
        <taxon>Bacillales</taxon>
        <taxon>Bacillaceae</taxon>
        <taxon>Bacillus</taxon>
        <taxon>Bacillus cereus group</taxon>
    </lineage>
</organism>
<dbReference type="GO" id="GO:0003677">
    <property type="term" value="F:DNA binding"/>
    <property type="evidence" value="ECO:0007669"/>
    <property type="project" value="UniProtKB-KW"/>
</dbReference>
<dbReference type="STRING" id="574375.AZF08_11295"/>
<evidence type="ECO:0000259" key="4">
    <source>
        <dbReference type="PROSITE" id="PS50987"/>
    </source>
</evidence>